<dbReference type="NCBIfam" id="NF000658">
    <property type="entry name" value="PRK00029.1"/>
    <property type="match status" value="1"/>
</dbReference>
<keyword evidence="6 8" id="KW-0067">ATP-binding</keyword>
<keyword evidence="3 8" id="KW-0548">Nucleotidyltransferase</keyword>
<feature type="binding site" evidence="8">
    <location>
        <position position="107"/>
    </location>
    <ligand>
        <name>ATP</name>
        <dbReference type="ChEBI" id="CHEBI:30616"/>
    </ligand>
</feature>
<comment type="catalytic activity">
    <reaction evidence="8">
        <text>L-histidyl-[protein] + UTP = N(tele)-(5'-uridylyl)-L-histidyl-[protein] + diphosphate</text>
        <dbReference type="Rhea" id="RHEA:83891"/>
        <dbReference type="Rhea" id="RHEA-COMP:9745"/>
        <dbReference type="Rhea" id="RHEA-COMP:20239"/>
        <dbReference type="ChEBI" id="CHEBI:29979"/>
        <dbReference type="ChEBI" id="CHEBI:33019"/>
        <dbReference type="ChEBI" id="CHEBI:46398"/>
        <dbReference type="ChEBI" id="CHEBI:233474"/>
    </reaction>
</comment>
<dbReference type="STRING" id="877500.GCA_000935065_00838"/>
<comment type="catalytic activity">
    <reaction evidence="8">
        <text>L-seryl-[protein] + ATP = 3-O-(5'-adenylyl)-L-seryl-[protein] + diphosphate</text>
        <dbReference type="Rhea" id="RHEA:58120"/>
        <dbReference type="Rhea" id="RHEA-COMP:9863"/>
        <dbReference type="Rhea" id="RHEA-COMP:15073"/>
        <dbReference type="ChEBI" id="CHEBI:29999"/>
        <dbReference type="ChEBI" id="CHEBI:30616"/>
        <dbReference type="ChEBI" id="CHEBI:33019"/>
        <dbReference type="ChEBI" id="CHEBI:142516"/>
        <dbReference type="EC" id="2.7.7.108"/>
    </reaction>
</comment>
<comment type="catalytic activity">
    <reaction evidence="8">
        <text>L-tyrosyl-[protein] + UTP = O-(5'-uridylyl)-L-tyrosyl-[protein] + diphosphate</text>
        <dbReference type="Rhea" id="RHEA:83887"/>
        <dbReference type="Rhea" id="RHEA-COMP:10136"/>
        <dbReference type="Rhea" id="RHEA-COMP:20238"/>
        <dbReference type="ChEBI" id="CHEBI:33019"/>
        <dbReference type="ChEBI" id="CHEBI:46398"/>
        <dbReference type="ChEBI" id="CHEBI:46858"/>
        <dbReference type="ChEBI" id="CHEBI:90602"/>
    </reaction>
</comment>
<dbReference type="GO" id="GO:0000287">
    <property type="term" value="F:magnesium ion binding"/>
    <property type="evidence" value="ECO:0007669"/>
    <property type="project" value="UniProtKB-UniRule"/>
</dbReference>
<dbReference type="GO" id="GO:0005524">
    <property type="term" value="F:ATP binding"/>
    <property type="evidence" value="ECO:0007669"/>
    <property type="project" value="UniProtKB-UniRule"/>
</dbReference>
<evidence type="ECO:0000256" key="6">
    <source>
        <dbReference type="ARBA" id="ARBA00022840"/>
    </source>
</evidence>
<feature type="binding site" evidence="8">
    <location>
        <position position="120"/>
    </location>
    <ligand>
        <name>ATP</name>
        <dbReference type="ChEBI" id="CHEBI:30616"/>
    </ligand>
</feature>
<comment type="function">
    <text evidence="8">Nucleotidyltransferase involved in the post-translational modification of proteins. It can catalyze the addition of adenosine monophosphate (AMP) or uridine monophosphate (UMP) to a protein, resulting in modifications known as AMPylation and UMPylation.</text>
</comment>
<keyword evidence="5 8" id="KW-0547">Nucleotide-binding</keyword>
<dbReference type="InterPro" id="IPR003846">
    <property type="entry name" value="SelO"/>
</dbReference>
<dbReference type="GO" id="GO:0070733">
    <property type="term" value="F:AMPylase activity"/>
    <property type="evidence" value="ECO:0007669"/>
    <property type="project" value="UniProtKB-EC"/>
</dbReference>
<accession>A0A4Q0XZ22</accession>
<evidence type="ECO:0000256" key="5">
    <source>
        <dbReference type="ARBA" id="ARBA00022741"/>
    </source>
</evidence>
<comment type="catalytic activity">
    <reaction evidence="8">
        <text>L-threonyl-[protein] + ATP = 3-O-(5'-adenylyl)-L-threonyl-[protein] + diphosphate</text>
        <dbReference type="Rhea" id="RHEA:54292"/>
        <dbReference type="Rhea" id="RHEA-COMP:11060"/>
        <dbReference type="Rhea" id="RHEA-COMP:13847"/>
        <dbReference type="ChEBI" id="CHEBI:30013"/>
        <dbReference type="ChEBI" id="CHEBI:30616"/>
        <dbReference type="ChEBI" id="CHEBI:33019"/>
        <dbReference type="ChEBI" id="CHEBI:138113"/>
        <dbReference type="EC" id="2.7.7.108"/>
    </reaction>
</comment>
<evidence type="ECO:0000256" key="4">
    <source>
        <dbReference type="ARBA" id="ARBA00022723"/>
    </source>
</evidence>
<evidence type="ECO:0000313" key="9">
    <source>
        <dbReference type="EMBL" id="RXJ62024.1"/>
    </source>
</evidence>
<keyword evidence="4 8" id="KW-0479">Metal-binding</keyword>
<feature type="binding site" evidence="8">
    <location>
        <position position="119"/>
    </location>
    <ligand>
        <name>ATP</name>
        <dbReference type="ChEBI" id="CHEBI:30616"/>
    </ligand>
</feature>
<feature type="binding site" evidence="8">
    <location>
        <position position="259"/>
    </location>
    <ligand>
        <name>ATP</name>
        <dbReference type="ChEBI" id="CHEBI:30616"/>
    </ligand>
</feature>
<gene>
    <name evidence="8" type="primary">ydiU</name>
    <name evidence="8" type="synonym">selO</name>
    <name evidence="9" type="ORF">CRV06_11355</name>
</gene>
<feature type="binding site" evidence="8">
    <location>
        <position position="92"/>
    </location>
    <ligand>
        <name>ATP</name>
        <dbReference type="ChEBI" id="CHEBI:30616"/>
    </ligand>
</feature>
<dbReference type="AlphaFoldDB" id="A0A4Q0XZ22"/>
<keyword evidence="10" id="KW-1185">Reference proteome</keyword>
<feature type="binding site" evidence="8">
    <location>
        <position position="91"/>
    </location>
    <ligand>
        <name>ATP</name>
        <dbReference type="ChEBI" id="CHEBI:30616"/>
    </ligand>
</feature>
<dbReference type="Proteomes" id="UP000290191">
    <property type="component" value="Unassembled WGS sequence"/>
</dbReference>
<evidence type="ECO:0000256" key="7">
    <source>
        <dbReference type="ARBA" id="ARBA00022842"/>
    </source>
</evidence>
<dbReference type="OrthoDB" id="9776281at2"/>
<dbReference type="EC" id="2.7.7.-" evidence="8"/>
<keyword evidence="2 8" id="KW-0808">Transferase</keyword>
<comment type="caution">
    <text evidence="9">The sequence shown here is derived from an EMBL/GenBank/DDBJ whole genome shotgun (WGS) entry which is preliminary data.</text>
</comment>
<dbReference type="EC" id="2.7.7.108" evidence="8"/>
<dbReference type="PANTHER" id="PTHR32057:SF14">
    <property type="entry name" value="PROTEIN ADENYLYLTRANSFERASE SELO, MITOCHONDRIAL"/>
    <property type="match status" value="1"/>
</dbReference>
<comment type="cofactor">
    <cofactor evidence="8">
        <name>Mg(2+)</name>
        <dbReference type="ChEBI" id="CHEBI:18420"/>
    </cofactor>
    <cofactor evidence="8">
        <name>Mn(2+)</name>
        <dbReference type="ChEBI" id="CHEBI:29035"/>
    </cofactor>
</comment>
<proteinExistence type="inferred from homology"/>
<reference evidence="9 10" key="1">
    <citation type="submission" date="2017-10" db="EMBL/GenBank/DDBJ databases">
        <title>Genomics of the genus Arcobacter.</title>
        <authorList>
            <person name="Perez-Cataluna A."/>
            <person name="Figueras M.J."/>
        </authorList>
    </citation>
    <scope>NUCLEOTIDE SEQUENCE [LARGE SCALE GENOMIC DNA]</scope>
    <source>
        <strain evidence="9 10">DSM 24636</strain>
    </source>
</reference>
<name>A0A4Q0XZ22_9BACT</name>
<comment type="catalytic activity">
    <reaction evidence="8">
        <text>L-seryl-[protein] + UTP = O-(5'-uridylyl)-L-seryl-[protein] + diphosphate</text>
        <dbReference type="Rhea" id="RHEA:64604"/>
        <dbReference type="Rhea" id="RHEA-COMP:9863"/>
        <dbReference type="Rhea" id="RHEA-COMP:16635"/>
        <dbReference type="ChEBI" id="CHEBI:29999"/>
        <dbReference type="ChEBI" id="CHEBI:33019"/>
        <dbReference type="ChEBI" id="CHEBI:46398"/>
        <dbReference type="ChEBI" id="CHEBI:156051"/>
    </reaction>
</comment>
<keyword evidence="7 8" id="KW-0460">Magnesium</keyword>
<sequence length="485" mass="56287">MKLDELELNIDYFEFDKKFYQTLDATPLNSSYLISYSKSACDLINLDYRECESEAFVKFVNGEKVLKGSIPYSMAYAGHQFGYFVPQLGDGRAINLGSVNNWHLQTKGSGLTRYSRQGDGRAVLRSSIREFIISEHMYALGIPTTRALALLGSEHKVYRDYFKAEKGAIVLRLSPSWVRIGTFEFFSRGKEVQKNLMQLTDYVIKQSFPHLINENERYEKFFFELVDKTAKLMAQWMAYGFMHGVMNTDNMSVAGLTIDYGPFAFMDFFEKHCICNHTDSEGRYSFNNQPHIAKWNLEILAYSLGKICNFSKLMAYLKNFISIHQNEYLKIMNKRVGLDSSLSGDSNLDLIVELLDALEMSRSDYNFFFWQLTNLKSHEDFSSILDYCVYKEPMAKWLEKYKKICEKQNLDIVKMQITMKEVNPKYIIKNYMLQEAIQKAEDGDFTLVNDLLDIAQNPFGEHKKFERYSKPTPNKFVNLQLSCSS</sequence>
<evidence type="ECO:0000256" key="8">
    <source>
        <dbReference type="HAMAP-Rule" id="MF_00692"/>
    </source>
</evidence>
<feature type="binding site" evidence="8">
    <location>
        <position position="179"/>
    </location>
    <ligand>
        <name>ATP</name>
        <dbReference type="ChEBI" id="CHEBI:30616"/>
    </ligand>
</feature>
<evidence type="ECO:0000256" key="1">
    <source>
        <dbReference type="ARBA" id="ARBA00009747"/>
    </source>
</evidence>
<comment type="catalytic activity">
    <reaction evidence="8">
        <text>L-tyrosyl-[protein] + ATP = O-(5'-adenylyl)-L-tyrosyl-[protein] + diphosphate</text>
        <dbReference type="Rhea" id="RHEA:54288"/>
        <dbReference type="Rhea" id="RHEA-COMP:10136"/>
        <dbReference type="Rhea" id="RHEA-COMP:13846"/>
        <dbReference type="ChEBI" id="CHEBI:30616"/>
        <dbReference type="ChEBI" id="CHEBI:33019"/>
        <dbReference type="ChEBI" id="CHEBI:46858"/>
        <dbReference type="ChEBI" id="CHEBI:83624"/>
        <dbReference type="EC" id="2.7.7.108"/>
    </reaction>
</comment>
<organism evidence="9 10">
    <name type="scientific">Halarcobacter anaerophilus</name>
    <dbReference type="NCBI Taxonomy" id="877500"/>
    <lineage>
        <taxon>Bacteria</taxon>
        <taxon>Pseudomonadati</taxon>
        <taxon>Campylobacterota</taxon>
        <taxon>Epsilonproteobacteria</taxon>
        <taxon>Campylobacterales</taxon>
        <taxon>Arcobacteraceae</taxon>
        <taxon>Halarcobacter</taxon>
    </lineage>
</organism>
<evidence type="ECO:0000313" key="10">
    <source>
        <dbReference type="Proteomes" id="UP000290191"/>
    </source>
</evidence>
<dbReference type="RefSeq" id="WP_129082557.1">
    <property type="nucleotide sequence ID" value="NZ_CP041070.1"/>
</dbReference>
<dbReference type="GO" id="GO:0030145">
    <property type="term" value="F:manganese ion binding"/>
    <property type="evidence" value="ECO:0007669"/>
    <property type="project" value="UniProtKB-UniRule"/>
</dbReference>
<comment type="similarity">
    <text evidence="1 8">Belongs to the SELO family.</text>
</comment>
<keyword evidence="8" id="KW-0464">Manganese</keyword>
<evidence type="ECO:0000256" key="3">
    <source>
        <dbReference type="ARBA" id="ARBA00022695"/>
    </source>
</evidence>
<feature type="binding site" evidence="8">
    <location>
        <position position="259"/>
    </location>
    <ligand>
        <name>Mg(2+)</name>
        <dbReference type="ChEBI" id="CHEBI:18420"/>
    </ligand>
</feature>
<evidence type="ECO:0000256" key="2">
    <source>
        <dbReference type="ARBA" id="ARBA00022679"/>
    </source>
</evidence>
<dbReference type="Pfam" id="PF02696">
    <property type="entry name" value="SelO"/>
    <property type="match status" value="1"/>
</dbReference>
<feature type="binding site" evidence="8">
    <location>
        <position position="250"/>
    </location>
    <ligand>
        <name>Mg(2+)</name>
        <dbReference type="ChEBI" id="CHEBI:18420"/>
    </ligand>
</feature>
<feature type="binding site" evidence="8">
    <location>
        <position position="172"/>
    </location>
    <ligand>
        <name>ATP</name>
        <dbReference type="ChEBI" id="CHEBI:30616"/>
    </ligand>
</feature>
<feature type="binding site" evidence="8">
    <location>
        <position position="89"/>
    </location>
    <ligand>
        <name>ATP</name>
        <dbReference type="ChEBI" id="CHEBI:30616"/>
    </ligand>
</feature>
<dbReference type="PANTHER" id="PTHR32057">
    <property type="entry name" value="PROTEIN ADENYLYLTRANSFERASE SELO, MITOCHONDRIAL"/>
    <property type="match status" value="1"/>
</dbReference>
<protein>
    <recommendedName>
        <fullName evidence="8">Protein nucleotidyltransferase YdiU</fullName>
        <ecNumber evidence="8">2.7.7.-</ecNumber>
    </recommendedName>
    <alternativeName>
        <fullName evidence="8">Protein adenylyltransferase YdiU</fullName>
        <ecNumber evidence="8">2.7.7.108</ecNumber>
    </alternativeName>
    <alternativeName>
        <fullName evidence="8">Protein uridylyltransferase YdiU</fullName>
        <ecNumber evidence="8">2.7.7.-</ecNumber>
    </alternativeName>
</protein>
<dbReference type="HAMAP" id="MF_00692">
    <property type="entry name" value="SelO"/>
    <property type="match status" value="1"/>
</dbReference>
<dbReference type="EMBL" id="PDKO01000010">
    <property type="protein sequence ID" value="RXJ62024.1"/>
    <property type="molecule type" value="Genomic_DNA"/>
</dbReference>
<feature type="active site" description="Proton acceptor" evidence="8">
    <location>
        <position position="249"/>
    </location>
</feature>